<feature type="compositionally biased region" description="Polar residues" evidence="1">
    <location>
        <begin position="247"/>
        <end position="258"/>
    </location>
</feature>
<evidence type="ECO:0000256" key="1">
    <source>
        <dbReference type="SAM" id="MobiDB-lite"/>
    </source>
</evidence>
<feature type="compositionally biased region" description="Basic and acidic residues" evidence="1">
    <location>
        <begin position="198"/>
        <end position="215"/>
    </location>
</feature>
<evidence type="ECO:0000313" key="4">
    <source>
        <dbReference type="Proteomes" id="UP000044841"/>
    </source>
</evidence>
<feature type="compositionally biased region" description="Basic and acidic residues" evidence="1">
    <location>
        <begin position="109"/>
        <end position="126"/>
    </location>
</feature>
<organism evidence="3 4">
    <name type="scientific">Rhizoctonia solani</name>
    <dbReference type="NCBI Taxonomy" id="456999"/>
    <lineage>
        <taxon>Eukaryota</taxon>
        <taxon>Fungi</taxon>
        <taxon>Dikarya</taxon>
        <taxon>Basidiomycota</taxon>
        <taxon>Agaricomycotina</taxon>
        <taxon>Agaricomycetes</taxon>
        <taxon>Cantharellales</taxon>
        <taxon>Ceratobasidiaceae</taxon>
        <taxon>Rhizoctonia</taxon>
    </lineage>
</organism>
<feature type="region of interest" description="Disordered" evidence="1">
    <location>
        <begin position="100"/>
        <end position="258"/>
    </location>
</feature>
<dbReference type="AlphaFoldDB" id="A0A0K6FY64"/>
<feature type="compositionally biased region" description="Low complexity" evidence="1">
    <location>
        <begin position="20"/>
        <end position="35"/>
    </location>
</feature>
<gene>
    <name evidence="3" type="ORF">RSOLAG22IIIB_04446</name>
</gene>
<reference evidence="3 4" key="1">
    <citation type="submission" date="2015-07" db="EMBL/GenBank/DDBJ databases">
        <authorList>
            <person name="Noorani M."/>
        </authorList>
    </citation>
    <scope>NUCLEOTIDE SEQUENCE [LARGE SCALE GENOMIC DNA]</scope>
    <source>
        <strain evidence="3">BBA 69670</strain>
    </source>
</reference>
<accession>A0A0K6FY64</accession>
<evidence type="ECO:0000313" key="3">
    <source>
        <dbReference type="EMBL" id="CUA71053.1"/>
    </source>
</evidence>
<sequence>MKAVAVIVALFGLTVAAPLSGSPTGTGRPSRPTGTGAPGHHEHHGHHSHPPFPAFTGGSQSFTGVRPEFTSVRHSGAPLSQVPSPTGLPSQSIAARDLPVYPSNSFTGRRPEHTGAPHSFSGERPRPTGSMVRGDERPGGWPRPSGFPHSFSGVRPSATAVRHSGAPLSEAPRPTDFPSQSIEARDLPASPSGSFTGRHPEHTGAPHSFSGEHPHPTGSMVRGDERPGGWPRPSGFPHSFSGVRPSFTRSHPAPSQSA</sequence>
<proteinExistence type="predicted"/>
<keyword evidence="2" id="KW-0732">Signal</keyword>
<name>A0A0K6FY64_9AGAM</name>
<keyword evidence="4" id="KW-1185">Reference proteome</keyword>
<feature type="chain" id="PRO_5005502506" evidence="2">
    <location>
        <begin position="17"/>
        <end position="258"/>
    </location>
</feature>
<dbReference type="EMBL" id="CYGV01001212">
    <property type="protein sequence ID" value="CUA71053.1"/>
    <property type="molecule type" value="Genomic_DNA"/>
</dbReference>
<feature type="region of interest" description="Disordered" evidence="1">
    <location>
        <begin position="18"/>
        <end position="65"/>
    </location>
</feature>
<protein>
    <submittedName>
        <fullName evidence="3">Uncharacterized protein</fullName>
    </submittedName>
</protein>
<dbReference type="Proteomes" id="UP000044841">
    <property type="component" value="Unassembled WGS sequence"/>
</dbReference>
<evidence type="ECO:0000256" key="2">
    <source>
        <dbReference type="SAM" id="SignalP"/>
    </source>
</evidence>
<feature type="signal peptide" evidence="2">
    <location>
        <begin position="1"/>
        <end position="16"/>
    </location>
</feature>